<accession>A0ACB8B6S7</accession>
<comment type="caution">
    <text evidence="1">The sequence shown here is derived from an EMBL/GenBank/DDBJ whole genome shotgun (WGS) entry which is preliminary data.</text>
</comment>
<evidence type="ECO:0000313" key="2">
    <source>
        <dbReference type="Proteomes" id="UP000790709"/>
    </source>
</evidence>
<reference evidence="1" key="1">
    <citation type="journal article" date="2021" name="New Phytol.">
        <title>Evolutionary innovations through gain and loss of genes in the ectomycorrhizal Boletales.</title>
        <authorList>
            <person name="Wu G."/>
            <person name="Miyauchi S."/>
            <person name="Morin E."/>
            <person name="Kuo A."/>
            <person name="Drula E."/>
            <person name="Varga T."/>
            <person name="Kohler A."/>
            <person name="Feng B."/>
            <person name="Cao Y."/>
            <person name="Lipzen A."/>
            <person name="Daum C."/>
            <person name="Hundley H."/>
            <person name="Pangilinan J."/>
            <person name="Johnson J."/>
            <person name="Barry K."/>
            <person name="LaButti K."/>
            <person name="Ng V."/>
            <person name="Ahrendt S."/>
            <person name="Min B."/>
            <person name="Choi I.G."/>
            <person name="Park H."/>
            <person name="Plett J.M."/>
            <person name="Magnuson J."/>
            <person name="Spatafora J.W."/>
            <person name="Nagy L.G."/>
            <person name="Henrissat B."/>
            <person name="Grigoriev I.V."/>
            <person name="Yang Z.L."/>
            <person name="Xu J."/>
            <person name="Martin F.M."/>
        </authorList>
    </citation>
    <scope>NUCLEOTIDE SEQUENCE</scope>
    <source>
        <strain evidence="1">KUC20120723A-06</strain>
    </source>
</reference>
<sequence>MQLKSVLLIVASVSAAVALPSGFTRDEGFLVSRTVVDGVTREIHIPDWRRGTVGGNSGNPDWRRGTVGGNSGNPDW</sequence>
<keyword evidence="2" id="KW-1185">Reference proteome</keyword>
<proteinExistence type="predicted"/>
<protein>
    <submittedName>
        <fullName evidence="1">Uncharacterized protein</fullName>
    </submittedName>
</protein>
<dbReference type="Proteomes" id="UP000790709">
    <property type="component" value="Unassembled WGS sequence"/>
</dbReference>
<evidence type="ECO:0000313" key="1">
    <source>
        <dbReference type="EMBL" id="KAH7921510.1"/>
    </source>
</evidence>
<gene>
    <name evidence="1" type="ORF">BV22DRAFT_1132217</name>
</gene>
<organism evidence="1 2">
    <name type="scientific">Leucogyrophana mollusca</name>
    <dbReference type="NCBI Taxonomy" id="85980"/>
    <lineage>
        <taxon>Eukaryota</taxon>
        <taxon>Fungi</taxon>
        <taxon>Dikarya</taxon>
        <taxon>Basidiomycota</taxon>
        <taxon>Agaricomycotina</taxon>
        <taxon>Agaricomycetes</taxon>
        <taxon>Agaricomycetidae</taxon>
        <taxon>Boletales</taxon>
        <taxon>Boletales incertae sedis</taxon>
        <taxon>Leucogyrophana</taxon>
    </lineage>
</organism>
<dbReference type="EMBL" id="MU266523">
    <property type="protein sequence ID" value="KAH7921510.1"/>
    <property type="molecule type" value="Genomic_DNA"/>
</dbReference>
<name>A0ACB8B6S7_9AGAM</name>